<reference evidence="4" key="1">
    <citation type="submission" date="2009-08" db="EMBL/GenBank/DDBJ databases">
        <title>Annotation of Salpingoeca rosetta.</title>
        <authorList>
            <consortium name="The Broad Institute Genome Sequencing Platform"/>
            <person name="Russ C."/>
            <person name="Cuomo C."/>
            <person name="Burger G."/>
            <person name="Gray M.W."/>
            <person name="Holland P.W.H."/>
            <person name="King N."/>
            <person name="Lang F.B.F."/>
            <person name="Roger A.J."/>
            <person name="Ruiz-Trillo I."/>
            <person name="Young S.K."/>
            <person name="Zeng Q."/>
            <person name="Gargeya S."/>
            <person name="Alvarado L."/>
            <person name="Berlin A."/>
            <person name="Chapman S.B."/>
            <person name="Chen Z."/>
            <person name="Freedman E."/>
            <person name="Gellesch M."/>
            <person name="Goldberg J."/>
            <person name="Griggs A."/>
            <person name="Gujja S."/>
            <person name="Heilman E."/>
            <person name="Heiman D."/>
            <person name="Howarth C."/>
            <person name="Mehta T."/>
            <person name="Neiman D."/>
            <person name="Pearson M."/>
            <person name="Roberts A."/>
            <person name="Saif S."/>
            <person name="Shea T."/>
            <person name="Shenoy N."/>
            <person name="Sisk P."/>
            <person name="Stolte C."/>
            <person name="Sykes S."/>
            <person name="White J."/>
            <person name="Yandava C."/>
            <person name="Haas B."/>
            <person name="Nusbaum C."/>
            <person name="Birren B."/>
        </authorList>
    </citation>
    <scope>NUCLEOTIDE SEQUENCE [LARGE SCALE GENOMIC DNA]</scope>
    <source>
        <strain evidence="4">ATCC 50818</strain>
    </source>
</reference>
<dbReference type="GO" id="GO:0005737">
    <property type="term" value="C:cytoplasm"/>
    <property type="evidence" value="ECO:0007669"/>
    <property type="project" value="TreeGrafter"/>
</dbReference>
<dbReference type="InParanoid" id="F2U4B1"/>
<dbReference type="GeneID" id="16076300"/>
<keyword evidence="5" id="KW-1185">Reference proteome</keyword>
<feature type="domain" description="FAD dependent oxidoreductase" evidence="3">
    <location>
        <begin position="252"/>
        <end position="552"/>
    </location>
</feature>
<dbReference type="Gene3D" id="3.50.50.60">
    <property type="entry name" value="FAD/NAD(P)-binding domain"/>
    <property type="match status" value="2"/>
</dbReference>
<feature type="compositionally biased region" description="Basic residues" evidence="2">
    <location>
        <begin position="196"/>
        <end position="208"/>
    </location>
</feature>
<gene>
    <name evidence="4" type="ORF">PTSG_03126</name>
</gene>
<feature type="compositionally biased region" description="Low complexity" evidence="2">
    <location>
        <begin position="149"/>
        <end position="165"/>
    </location>
</feature>
<dbReference type="GO" id="GO:0016491">
    <property type="term" value="F:oxidoreductase activity"/>
    <property type="evidence" value="ECO:0007669"/>
    <property type="project" value="UniProtKB-KW"/>
</dbReference>
<dbReference type="OrthoDB" id="6434802at2759"/>
<name>F2U4B1_SALR5</name>
<dbReference type="SUPFAM" id="SSF51905">
    <property type="entry name" value="FAD/NAD(P)-binding domain"/>
    <property type="match status" value="1"/>
</dbReference>
<dbReference type="eggNOG" id="ENOG502QWSD">
    <property type="taxonomic scope" value="Eukaryota"/>
</dbReference>
<evidence type="ECO:0000313" key="4">
    <source>
        <dbReference type="EMBL" id="EGD82477.1"/>
    </source>
</evidence>
<dbReference type="Gene3D" id="3.30.9.10">
    <property type="entry name" value="D-Amino Acid Oxidase, subunit A, domain 2"/>
    <property type="match status" value="1"/>
</dbReference>
<feature type="compositionally biased region" description="Polar residues" evidence="2">
    <location>
        <begin position="136"/>
        <end position="145"/>
    </location>
</feature>
<dbReference type="AlphaFoldDB" id="F2U4B1"/>
<dbReference type="InterPro" id="IPR006076">
    <property type="entry name" value="FAD-dep_OxRdtase"/>
</dbReference>
<dbReference type="OMA" id="PSECAAD"/>
<dbReference type="PANTHER" id="PTHR13847:SF289">
    <property type="entry name" value="GLYCINE OXIDASE"/>
    <property type="match status" value="1"/>
</dbReference>
<feature type="region of interest" description="Disordered" evidence="2">
    <location>
        <begin position="126"/>
        <end position="211"/>
    </location>
</feature>
<evidence type="ECO:0000256" key="2">
    <source>
        <dbReference type="SAM" id="MobiDB-lite"/>
    </source>
</evidence>
<proteinExistence type="predicted"/>
<dbReference type="Pfam" id="PF01266">
    <property type="entry name" value="DAO"/>
    <property type="match status" value="2"/>
</dbReference>
<accession>F2U4B1</accession>
<protein>
    <recommendedName>
        <fullName evidence="3">FAD dependent oxidoreductase domain-containing protein</fullName>
    </recommendedName>
</protein>
<feature type="compositionally biased region" description="Low complexity" evidence="2">
    <location>
        <begin position="178"/>
        <end position="193"/>
    </location>
</feature>
<keyword evidence="1" id="KW-0560">Oxidoreductase</keyword>
<evidence type="ECO:0000313" key="5">
    <source>
        <dbReference type="Proteomes" id="UP000007799"/>
    </source>
</evidence>
<dbReference type="EMBL" id="GL832961">
    <property type="protein sequence ID" value="EGD82477.1"/>
    <property type="molecule type" value="Genomic_DNA"/>
</dbReference>
<dbReference type="InterPro" id="IPR036188">
    <property type="entry name" value="FAD/NAD-bd_sf"/>
</dbReference>
<dbReference type="RefSeq" id="XP_004995713.1">
    <property type="nucleotide sequence ID" value="XM_004995656.1"/>
</dbReference>
<dbReference type="STRING" id="946362.F2U4B1"/>
<dbReference type="PANTHER" id="PTHR13847">
    <property type="entry name" value="SARCOSINE DEHYDROGENASE-RELATED"/>
    <property type="match status" value="1"/>
</dbReference>
<dbReference type="KEGG" id="sre:PTSG_03126"/>
<evidence type="ECO:0000259" key="3">
    <source>
        <dbReference type="Pfam" id="PF01266"/>
    </source>
</evidence>
<feature type="domain" description="FAD dependent oxidoreductase" evidence="3">
    <location>
        <begin position="47"/>
        <end position="118"/>
    </location>
</feature>
<evidence type="ECO:0000256" key="1">
    <source>
        <dbReference type="ARBA" id="ARBA00023002"/>
    </source>
</evidence>
<dbReference type="Proteomes" id="UP000007799">
    <property type="component" value="Unassembled WGS sequence"/>
</dbReference>
<sequence>MVMMSLKPVVGLVGAGVLASELIHQYRCRSALRSAQGRFLPAKPGERVVVLGAGIAGLTAARELSEAGMDVIVVERRHGVAMETSAANAGTLNFTARTMVASPENVKYALQKMWHSFLGEKPELQEEAVEHVATPPQHQHTQQGSRIDAAPGHAATTAATQTTEADANHQQQKHPHKQPQNQKQKQPQEQQQEQQHHHHRLHHHHHHHHGDEGIVTELIEDFRYFFFERRLLFTLSFWKWAANFVSLALTHTEQRKAFVDDLVAESLAALQDTRRTTRMPFEYRRAGSLYIHSDADLFHQRAREGLLAGRGEVAVTAAKAQTMEPSLSNLTFVGAMHRRNDAVGDCQLFCRHMSEWLTARGVAIRFGLTATDVMLDGDGRACAVQLYNTQHGSSEQLQCDHVVVCCACDSATPLATTGLSWLPIMPVRGYTLTGRANQDPRKCPTNYLLFEEPIEMAVTRLGDRIRFSSYAEITTALEPKEERLKDLRRIVDRLFPNAFDEDDPDAQEWVGRRPMTSDALPIVSQTHIPNVFLHTGHGADGWRWSHATARVLRAIMLDERSPLDPRFLALDRFWFL</sequence>
<organism evidence="5">
    <name type="scientific">Salpingoeca rosetta (strain ATCC 50818 / BSB-021)</name>
    <dbReference type="NCBI Taxonomy" id="946362"/>
    <lineage>
        <taxon>Eukaryota</taxon>
        <taxon>Choanoflagellata</taxon>
        <taxon>Craspedida</taxon>
        <taxon>Salpingoecidae</taxon>
        <taxon>Salpingoeca</taxon>
    </lineage>
</organism>